<keyword evidence="3" id="KW-1185">Reference proteome</keyword>
<feature type="transmembrane region" description="Helical" evidence="1">
    <location>
        <begin position="193"/>
        <end position="214"/>
    </location>
</feature>
<proteinExistence type="predicted"/>
<keyword evidence="1" id="KW-0812">Transmembrane</keyword>
<dbReference type="AlphaFoldDB" id="A0A7D7L2G1"/>
<dbReference type="EMBL" id="CP059343">
    <property type="protein sequence ID" value="QMS56144.1"/>
    <property type="molecule type" value="Genomic_DNA"/>
</dbReference>
<feature type="transmembrane region" description="Helical" evidence="1">
    <location>
        <begin position="42"/>
        <end position="64"/>
    </location>
</feature>
<dbReference type="RefSeq" id="WP_094393334.1">
    <property type="nucleotide sequence ID" value="NZ_CP059343.1"/>
</dbReference>
<evidence type="ECO:0008006" key="4">
    <source>
        <dbReference type="Google" id="ProtNLM"/>
    </source>
</evidence>
<feature type="transmembrane region" description="Helical" evidence="1">
    <location>
        <begin position="16"/>
        <end position="36"/>
    </location>
</feature>
<dbReference type="Pfam" id="PF07077">
    <property type="entry name" value="DUF1345"/>
    <property type="match status" value="1"/>
</dbReference>
<reference evidence="3" key="1">
    <citation type="submission" date="2017-08" db="EMBL/GenBank/DDBJ databases">
        <title>Draft Genome Sequence of Kocuria varians 80.</title>
        <authorList>
            <person name="Minaev M."/>
            <person name="Kurbakov K.A."/>
            <person name="Solodovnikova G.I."/>
            <person name="Kuznetsova O.A."/>
            <person name="Lisitsyn A.B."/>
        </authorList>
    </citation>
    <scope>NUCLEOTIDE SEQUENCE [LARGE SCALE GENOMIC DNA]</scope>
    <source>
        <strain evidence="3">80</strain>
    </source>
</reference>
<name>A0A7D7L2G1_KOCVA</name>
<organism evidence="2 3">
    <name type="scientific">Kocuria varians</name>
    <name type="common">Micrococcus varians</name>
    <dbReference type="NCBI Taxonomy" id="1272"/>
    <lineage>
        <taxon>Bacteria</taxon>
        <taxon>Bacillati</taxon>
        <taxon>Actinomycetota</taxon>
        <taxon>Actinomycetes</taxon>
        <taxon>Micrococcales</taxon>
        <taxon>Micrococcaceae</taxon>
        <taxon>Kocuria</taxon>
    </lineage>
</organism>
<keyword evidence="1" id="KW-0472">Membrane</keyword>
<evidence type="ECO:0000313" key="2">
    <source>
        <dbReference type="EMBL" id="QMS56144.1"/>
    </source>
</evidence>
<protein>
    <recommendedName>
        <fullName evidence="4">DUF1345 domain-containing protein</fullName>
    </recommendedName>
</protein>
<accession>A0A7D7L2G1</accession>
<dbReference type="Proteomes" id="UP000216825">
    <property type="component" value="Chromosome"/>
</dbReference>
<evidence type="ECO:0000256" key="1">
    <source>
        <dbReference type="SAM" id="Phobius"/>
    </source>
</evidence>
<feature type="transmembrane region" description="Helical" evidence="1">
    <location>
        <begin position="111"/>
        <end position="132"/>
    </location>
</feature>
<sequence>MSTPLSRRNLMTSASFRLVSSIVTGAAAFLVAVNFLGTSLSLLVGMCTISLLYVGVSAGVLWSMDPDRTRYNAGREDFHPLIQELIGVTLAVVSLVTVISALVGGSHQPRTLAAALGLVTIFLTWAVLHLMYGARYAHEYYKDPAGGIDFNTQDAPRYVDFLYFSFNLGMTFQVSDNNVVTTGLRAIILRHCLLSYIFSTVILAATVNLVMGVLPG</sequence>
<keyword evidence="1" id="KW-1133">Transmembrane helix</keyword>
<feature type="transmembrane region" description="Helical" evidence="1">
    <location>
        <begin position="85"/>
        <end position="105"/>
    </location>
</feature>
<gene>
    <name evidence="2" type="ORF">CIB50_0000844</name>
</gene>
<evidence type="ECO:0000313" key="3">
    <source>
        <dbReference type="Proteomes" id="UP000216825"/>
    </source>
</evidence>
<dbReference type="InterPro" id="IPR009781">
    <property type="entry name" value="DUF1345"/>
</dbReference>
<reference evidence="2 3" key="2">
    <citation type="submission" date="2020-07" db="EMBL/GenBank/DDBJ databases">
        <title>Genome of starter culture bacteria Kocuria salsicia reveals its technological properties and safety for usage in meat industry.</title>
        <authorList>
            <person name="Michael M."/>
            <person name="Konstantin K."/>
            <person name="Evgenii K."/>
            <person name="Galina S."/>
            <person name="Oksana K."/>
            <person name="Andrei L."/>
        </authorList>
    </citation>
    <scope>NUCLEOTIDE SEQUENCE [LARGE SCALE GENOMIC DNA]</scope>
    <source>
        <strain evidence="2 3">80</strain>
    </source>
</reference>
<dbReference type="KEGG" id="kvr:CIB50_0000844"/>